<proteinExistence type="predicted"/>
<evidence type="ECO:0000313" key="2">
    <source>
        <dbReference type="Proteomes" id="UP000240572"/>
    </source>
</evidence>
<evidence type="ECO:0000313" key="1">
    <source>
        <dbReference type="EMBL" id="PSK91169.1"/>
    </source>
</evidence>
<dbReference type="OrthoDB" id="9794241at2"/>
<name>A0A2P8D1S5_9BACT</name>
<organism evidence="1 2">
    <name type="scientific">Taibaiella chishuiensis</name>
    <dbReference type="NCBI Taxonomy" id="1434707"/>
    <lineage>
        <taxon>Bacteria</taxon>
        <taxon>Pseudomonadati</taxon>
        <taxon>Bacteroidota</taxon>
        <taxon>Chitinophagia</taxon>
        <taxon>Chitinophagales</taxon>
        <taxon>Chitinophagaceae</taxon>
        <taxon>Taibaiella</taxon>
    </lineage>
</organism>
<dbReference type="Proteomes" id="UP000240572">
    <property type="component" value="Unassembled WGS sequence"/>
</dbReference>
<sequence>MPLAPPALPASVLDFLVTLGENNYREWFNNNKDRFLEEQAHVEAWADALLGALNRHDQIETPTGKQGMQRIYRDTRFSKDKTPYKTNWAGGFRRATKYRRGGYYYHIQPGKTYVAGGFWAPNAPDLKRIREEISYDPAALRAIIGNNSFKKIFGQMEGEQLKTAPKGFDPADEAIDLLRYKQFLLIRHFPDEAVLAPDFVTEVDRTFRHMRPFLDYMSQVLTTDANGLQL</sequence>
<dbReference type="NCBIfam" id="TIGR02453">
    <property type="entry name" value="TIGR02453 family protein"/>
    <property type="match status" value="1"/>
</dbReference>
<dbReference type="PIRSF" id="PIRSF028451">
    <property type="entry name" value="UCP028451"/>
    <property type="match status" value="1"/>
</dbReference>
<dbReference type="PANTHER" id="PTHR36452">
    <property type="entry name" value="CHROMOSOME 12, WHOLE GENOME SHOTGUN SEQUENCE"/>
    <property type="match status" value="1"/>
</dbReference>
<protein>
    <submittedName>
        <fullName evidence="1">Uncharacterized protein (TIGR02453 family)</fullName>
    </submittedName>
</protein>
<accession>A0A2P8D1S5</accession>
<dbReference type="InterPro" id="IPR015996">
    <property type="entry name" value="UCP028451"/>
</dbReference>
<dbReference type="RefSeq" id="WP_106523769.1">
    <property type="nucleotide sequence ID" value="NZ_PYGD01000006.1"/>
</dbReference>
<dbReference type="InterPro" id="IPR012808">
    <property type="entry name" value="CHP02453"/>
</dbReference>
<dbReference type="AlphaFoldDB" id="A0A2P8D1S5"/>
<comment type="caution">
    <text evidence="1">The sequence shown here is derived from an EMBL/GenBank/DDBJ whole genome shotgun (WGS) entry which is preliminary data.</text>
</comment>
<reference evidence="1 2" key="1">
    <citation type="submission" date="2018-03" db="EMBL/GenBank/DDBJ databases">
        <title>Genomic Encyclopedia of Type Strains, Phase III (KMG-III): the genomes of soil and plant-associated and newly described type strains.</title>
        <authorList>
            <person name="Whitman W."/>
        </authorList>
    </citation>
    <scope>NUCLEOTIDE SEQUENCE [LARGE SCALE GENOMIC DNA]</scope>
    <source>
        <strain evidence="1 2">CGMCC 1.12700</strain>
    </source>
</reference>
<dbReference type="Pfam" id="PF09365">
    <property type="entry name" value="DUF2461"/>
    <property type="match status" value="1"/>
</dbReference>
<gene>
    <name evidence="1" type="ORF">B0I18_106181</name>
</gene>
<keyword evidence="2" id="KW-1185">Reference proteome</keyword>
<dbReference type="PANTHER" id="PTHR36452:SF1">
    <property type="entry name" value="DUF2461 DOMAIN-CONTAINING PROTEIN"/>
    <property type="match status" value="1"/>
</dbReference>
<dbReference type="EMBL" id="PYGD01000006">
    <property type="protein sequence ID" value="PSK91169.1"/>
    <property type="molecule type" value="Genomic_DNA"/>
</dbReference>